<sequence>MVDDTVLNRWPTAGRSVGTASADLPEPSVATRVRAFEVRVELVAGASLEDLRTSLRDELGPDVSGSLQDLDPRLATVGPGRSTVLLTVPGQDVWTCALTAMVVLRQLGHEPHALHVEQRHDVVPGLNAA</sequence>
<dbReference type="RefSeq" id="WP_204911440.1">
    <property type="nucleotide sequence ID" value="NZ_BAAAYR010000001.1"/>
</dbReference>
<proteinExistence type="predicted"/>
<comment type="caution">
    <text evidence="1">The sequence shown here is derived from an EMBL/GenBank/DDBJ whole genome shotgun (WGS) entry which is preliminary data.</text>
</comment>
<dbReference type="Proteomes" id="UP001500767">
    <property type="component" value="Unassembled WGS sequence"/>
</dbReference>
<protein>
    <submittedName>
        <fullName evidence="1">Uncharacterized protein</fullName>
    </submittedName>
</protein>
<keyword evidence="2" id="KW-1185">Reference proteome</keyword>
<accession>A0ABP6X4M9</accession>
<name>A0ABP6X4M9_9ACTN</name>
<organism evidence="1 2">
    <name type="scientific">Microlunatus spumicola</name>
    <dbReference type="NCBI Taxonomy" id="81499"/>
    <lineage>
        <taxon>Bacteria</taxon>
        <taxon>Bacillati</taxon>
        <taxon>Actinomycetota</taxon>
        <taxon>Actinomycetes</taxon>
        <taxon>Propionibacteriales</taxon>
        <taxon>Propionibacteriaceae</taxon>
        <taxon>Microlunatus</taxon>
    </lineage>
</organism>
<evidence type="ECO:0000313" key="1">
    <source>
        <dbReference type="EMBL" id="GAA3561422.1"/>
    </source>
</evidence>
<evidence type="ECO:0000313" key="2">
    <source>
        <dbReference type="Proteomes" id="UP001500767"/>
    </source>
</evidence>
<gene>
    <name evidence="1" type="ORF">GCM10022197_16290</name>
</gene>
<reference evidence="2" key="1">
    <citation type="journal article" date="2019" name="Int. J. Syst. Evol. Microbiol.">
        <title>The Global Catalogue of Microorganisms (GCM) 10K type strain sequencing project: providing services to taxonomists for standard genome sequencing and annotation.</title>
        <authorList>
            <consortium name="The Broad Institute Genomics Platform"/>
            <consortium name="The Broad Institute Genome Sequencing Center for Infectious Disease"/>
            <person name="Wu L."/>
            <person name="Ma J."/>
        </authorList>
    </citation>
    <scope>NUCLEOTIDE SEQUENCE [LARGE SCALE GENOMIC DNA]</scope>
    <source>
        <strain evidence="2">JCM 16540</strain>
    </source>
</reference>
<dbReference type="EMBL" id="BAAAYR010000001">
    <property type="protein sequence ID" value="GAA3561422.1"/>
    <property type="molecule type" value="Genomic_DNA"/>
</dbReference>